<dbReference type="AlphaFoldDB" id="A0A2S7WCR4"/>
<gene>
    <name evidence="4" type="ORF">BTO13_09335</name>
</gene>
<dbReference type="GO" id="GO:0046872">
    <property type="term" value="F:metal ion binding"/>
    <property type="evidence" value="ECO:0007669"/>
    <property type="project" value="UniProtKB-KW"/>
</dbReference>
<dbReference type="EMBL" id="MSCL01000001">
    <property type="protein sequence ID" value="PQJ75425.1"/>
    <property type="molecule type" value="Genomic_DNA"/>
</dbReference>
<evidence type="ECO:0000256" key="1">
    <source>
        <dbReference type="ARBA" id="ARBA00022723"/>
    </source>
</evidence>
<evidence type="ECO:0000313" key="5">
    <source>
        <dbReference type="Proteomes" id="UP000237608"/>
    </source>
</evidence>
<evidence type="ECO:0000313" key="4">
    <source>
        <dbReference type="EMBL" id="PQJ75425.1"/>
    </source>
</evidence>
<reference evidence="4 5" key="1">
    <citation type="submission" date="2016-12" db="EMBL/GenBank/DDBJ databases">
        <title>Trade-off between light-utilization and light-protection in marine flavobacteria.</title>
        <authorList>
            <person name="Kumagai Y."/>
            <person name="Yoshizawa S."/>
            <person name="Kogure K."/>
            <person name="Iwasaki W."/>
        </authorList>
    </citation>
    <scope>NUCLEOTIDE SEQUENCE [LARGE SCALE GENOMIC DNA]</scope>
    <source>
        <strain evidence="4 5">KCTC 22729</strain>
    </source>
</reference>
<dbReference type="PANTHER" id="PTHR30004:SF6">
    <property type="entry name" value="D-THREONATE 4-PHOSPHATE DEHYDROGENASE"/>
    <property type="match status" value="1"/>
</dbReference>
<dbReference type="GO" id="GO:0051287">
    <property type="term" value="F:NAD binding"/>
    <property type="evidence" value="ECO:0007669"/>
    <property type="project" value="InterPro"/>
</dbReference>
<proteinExistence type="predicted"/>
<dbReference type="PANTHER" id="PTHR30004">
    <property type="entry name" value="4-HYDROXYTHREONINE-4-PHOSPHATE DEHYDROGENASE"/>
    <property type="match status" value="1"/>
</dbReference>
<evidence type="ECO:0000256" key="2">
    <source>
        <dbReference type="ARBA" id="ARBA00023002"/>
    </source>
</evidence>
<keyword evidence="3" id="KW-0520">NAD</keyword>
<protein>
    <submittedName>
        <fullName evidence="4">4-hydroxythreonine-4-phosphate dehydrogenase PdxA</fullName>
    </submittedName>
</protein>
<accession>A0A2S7WCR4</accession>
<dbReference type="NCBIfam" id="TIGR00557">
    <property type="entry name" value="pdxA"/>
    <property type="match status" value="1"/>
</dbReference>
<dbReference type="OrthoDB" id="9801783at2"/>
<sequence>MDKSDKIIVGISIGDLNGIGIEVILKTFDDKRMLEFCTPVIFGATKAISYHKKVLENETQVHGITDISQANAAKINVLNIWKDEVDIEIGKPTAISGEYALKSLESAVNHLKENKIDVLITAPINKENIQSDAFHFPGHTEFLEEKLGGKSLMILMTDELRIGLITGHIPISKVAETITPELITSKVETMHASLIKDFGINKPKIAVLALNPHCGDKGVIGKEDDEIIRPTIAAIQETGKLVFGPYAADGFFGNETYKQFDGVLATYHDQGLAPFKALSFGKGVNFTAGLSHIRTSPDHGTGYDIAGKNLAKSSSFEEALFTAIQLFRNREEHKELTKNQLQTK</sequence>
<keyword evidence="1" id="KW-0479">Metal-binding</keyword>
<organism evidence="4 5">
    <name type="scientific">Polaribacter gangjinensis</name>
    <dbReference type="NCBI Taxonomy" id="574710"/>
    <lineage>
        <taxon>Bacteria</taxon>
        <taxon>Pseudomonadati</taxon>
        <taxon>Bacteroidota</taxon>
        <taxon>Flavobacteriia</taxon>
        <taxon>Flavobacteriales</taxon>
        <taxon>Flavobacteriaceae</taxon>
    </lineage>
</organism>
<keyword evidence="2" id="KW-0560">Oxidoreductase</keyword>
<dbReference type="GO" id="GO:0016491">
    <property type="term" value="F:oxidoreductase activity"/>
    <property type="evidence" value="ECO:0007669"/>
    <property type="project" value="UniProtKB-KW"/>
</dbReference>
<dbReference type="InterPro" id="IPR005255">
    <property type="entry name" value="PdxA_fam"/>
</dbReference>
<comment type="caution">
    <text evidence="4">The sequence shown here is derived from an EMBL/GenBank/DDBJ whole genome shotgun (WGS) entry which is preliminary data.</text>
</comment>
<dbReference type="Pfam" id="PF04166">
    <property type="entry name" value="PdxA"/>
    <property type="match status" value="1"/>
</dbReference>
<dbReference type="RefSeq" id="WP_105046566.1">
    <property type="nucleotide sequence ID" value="NZ_CP150662.1"/>
</dbReference>
<dbReference type="SUPFAM" id="SSF53659">
    <property type="entry name" value="Isocitrate/Isopropylmalate dehydrogenase-like"/>
    <property type="match status" value="1"/>
</dbReference>
<dbReference type="Gene3D" id="3.40.718.10">
    <property type="entry name" value="Isopropylmalate Dehydrogenase"/>
    <property type="match status" value="1"/>
</dbReference>
<dbReference type="Proteomes" id="UP000237608">
    <property type="component" value="Unassembled WGS sequence"/>
</dbReference>
<keyword evidence="5" id="KW-1185">Reference proteome</keyword>
<name>A0A2S7WCR4_9FLAO</name>
<evidence type="ECO:0000256" key="3">
    <source>
        <dbReference type="ARBA" id="ARBA00023027"/>
    </source>
</evidence>